<organism evidence="2 3">
    <name type="scientific">Psychrobacter coccoides</name>
    <dbReference type="NCBI Taxonomy" id="2818440"/>
    <lineage>
        <taxon>Bacteria</taxon>
        <taxon>Pseudomonadati</taxon>
        <taxon>Pseudomonadota</taxon>
        <taxon>Gammaproteobacteria</taxon>
        <taxon>Moraxellales</taxon>
        <taxon>Moraxellaceae</taxon>
        <taxon>Psychrobacter</taxon>
    </lineage>
</organism>
<dbReference type="InterPro" id="IPR039448">
    <property type="entry name" value="Beta_helix"/>
</dbReference>
<dbReference type="SMART" id="SM00710">
    <property type="entry name" value="PbH1"/>
    <property type="match status" value="8"/>
</dbReference>
<proteinExistence type="predicted"/>
<sequence>MTVAMIKVISGLTACERTPFASDDANYDDIALTQPLTVDANLPSATTIIECAQLMPKQTVVIQGHSVLSKACGLSGQSVRFELNDSHSSLDCQGATMSTMTDDQSTTSAITIQPKTDTAIEDITVANCHVQGYGHALHIRQFSPPNQRYRRGHIDPAANRALAPRDIHIINVSSQNSINSGMFVGDHVHDVTFDRIHIQNSGTVGLYLEFGSRNNVIKNAVFVGNGFRPLKPNREAIAIDSSSHNLIENSRFIRNGAGAILLYRNCFEHADDPTRSNHFKRTESSRDNVIRGNVFENEPVGVWVAARQSRNLKGFACGAYLIKKTLFASYHLDSAKDNQIINNRFEQVERGIIAEDDGTLISENEFAAEVGLPISIGSKVRESSSAGAVKNTVIENNVFTGKTIEQAVKIRDASKPATDIW</sequence>
<reference evidence="2 3" key="1">
    <citation type="submission" date="2021-03" db="EMBL/GenBank/DDBJ databases">
        <authorList>
            <person name="Shang D.-D."/>
            <person name="Du Z.-J."/>
            <person name="Chen G.-J."/>
        </authorList>
    </citation>
    <scope>NUCLEOTIDE SEQUENCE [LARGE SCALE GENOMIC DNA]</scope>
    <source>
        <strain evidence="2 3">F1192</strain>
    </source>
</reference>
<dbReference type="InterPro" id="IPR012334">
    <property type="entry name" value="Pectin_lyas_fold"/>
</dbReference>
<name>A0ABS3NLI1_9GAMM</name>
<evidence type="ECO:0000313" key="2">
    <source>
        <dbReference type="EMBL" id="MBO1530261.1"/>
    </source>
</evidence>
<accession>A0ABS3NLI1</accession>
<comment type="caution">
    <text evidence="2">The sequence shown here is derived from an EMBL/GenBank/DDBJ whole genome shotgun (WGS) entry which is preliminary data.</text>
</comment>
<evidence type="ECO:0000259" key="1">
    <source>
        <dbReference type="Pfam" id="PF13229"/>
    </source>
</evidence>
<evidence type="ECO:0000313" key="3">
    <source>
        <dbReference type="Proteomes" id="UP000664554"/>
    </source>
</evidence>
<dbReference type="InterPro" id="IPR006626">
    <property type="entry name" value="PbH1"/>
</dbReference>
<keyword evidence="3" id="KW-1185">Reference proteome</keyword>
<dbReference type="Proteomes" id="UP000664554">
    <property type="component" value="Unassembled WGS sequence"/>
</dbReference>
<dbReference type="Pfam" id="PF13229">
    <property type="entry name" value="Beta_helix"/>
    <property type="match status" value="1"/>
</dbReference>
<dbReference type="RefSeq" id="WP_207989908.1">
    <property type="nucleotide sequence ID" value="NZ_JAGBKM010000004.1"/>
</dbReference>
<dbReference type="SUPFAM" id="SSF51126">
    <property type="entry name" value="Pectin lyase-like"/>
    <property type="match status" value="1"/>
</dbReference>
<feature type="domain" description="Right handed beta helix" evidence="1">
    <location>
        <begin position="123"/>
        <end position="307"/>
    </location>
</feature>
<dbReference type="Gene3D" id="2.160.20.10">
    <property type="entry name" value="Single-stranded right-handed beta-helix, Pectin lyase-like"/>
    <property type="match status" value="1"/>
</dbReference>
<dbReference type="InterPro" id="IPR011050">
    <property type="entry name" value="Pectin_lyase_fold/virulence"/>
</dbReference>
<protein>
    <submittedName>
        <fullName evidence="2">Right-handed parallel beta-helix repeat-containing protein</fullName>
    </submittedName>
</protein>
<gene>
    <name evidence="2" type="ORF">J3492_03410</name>
</gene>
<dbReference type="EMBL" id="JAGBKM010000004">
    <property type="protein sequence ID" value="MBO1530261.1"/>
    <property type="molecule type" value="Genomic_DNA"/>
</dbReference>